<sequence>MKKVFSNKVLNITSSFFAWFVIASFLAILITIISYSIPGIIHYKWSILGSEFNLNNNKAGIWLPLFITLVVVSTSMLIAVPTGIKCSIFLAYRIKEKYAKVFRVIIDLLAGFPSVIFGIFALESLGPVLSYVLNLKTTLNILNGSIMLSFMILPTIVSYTYNALKSANIKIYENSLALGVTKTKTIYKIVKKEVGPAIYLGILLAIGRAIGETMALNFILTSQNYGKISAGGFKSFWESGLKTIGAIISYNFFAENGGESLRGILYFLGLILFIITILINSFAYYMIKPSSQHKFNWLKNTHIWLINFIMWIPRKTFLIRYSNSCQIPTSKKKSFIYDNYKISLEWLSIIITIGFISWMMFYIILNGFKATLLPSSSLFSFESNSTGRALINTLVIIFLSVSISFPVALFSAIYISEYLINKKIKNFLLFLIDALGSTPSIVFGIFGLTFFIQTLGLSAGGKMSNSLIAGALTISLVILTNFIRGIYQAFNFVPSHYRDNAIALGIQKHTFIFKILIPQSFIYIFNILILGIGRVIAETAPLYLTAGLTSSNQFGINLWGQTLTTRILAQINSNTIDSHNIMLESAFISLLLILLLVIITNLLLPYFIKVLKKKRSKNA</sequence>
<evidence type="ECO:0000256" key="4">
    <source>
        <dbReference type="ARBA" id="ARBA00022475"/>
    </source>
</evidence>
<evidence type="ECO:0000256" key="2">
    <source>
        <dbReference type="ARBA" id="ARBA00007069"/>
    </source>
</evidence>
<feature type="transmembrane region" description="Helical" evidence="9">
    <location>
        <begin position="511"/>
        <end position="537"/>
    </location>
</feature>
<feature type="domain" description="ABC transmembrane type-1" evidence="10">
    <location>
        <begin position="390"/>
        <end position="604"/>
    </location>
</feature>
<feature type="transmembrane region" description="Helical" evidence="9">
    <location>
        <begin position="141"/>
        <end position="161"/>
    </location>
</feature>
<dbReference type="RefSeq" id="WP_013054392.1">
    <property type="nucleotide sequence ID" value="NC_014014.1"/>
</dbReference>
<feature type="transmembrane region" description="Helical" evidence="9">
    <location>
        <begin position="427"/>
        <end position="452"/>
    </location>
</feature>
<keyword evidence="3 9" id="KW-0813">Transport</keyword>
<dbReference type="EMBL" id="CP001991">
    <property type="protein sequence ID" value="ADE19615.1"/>
    <property type="molecule type" value="Genomic_DNA"/>
</dbReference>
<gene>
    <name evidence="11" type="primary">pstA</name>
    <name evidence="11" type="ordered locus">MCRO_0496</name>
</gene>
<feature type="transmembrane region" description="Helical" evidence="9">
    <location>
        <begin position="586"/>
        <end position="608"/>
    </location>
</feature>
<evidence type="ECO:0000256" key="6">
    <source>
        <dbReference type="ARBA" id="ARBA00022692"/>
    </source>
</evidence>
<evidence type="ECO:0000313" key="12">
    <source>
        <dbReference type="Proteomes" id="UP000001845"/>
    </source>
</evidence>
<keyword evidence="12" id="KW-1185">Reference proteome</keyword>
<dbReference type="Pfam" id="PF00528">
    <property type="entry name" value="BPD_transp_1"/>
    <property type="match status" value="2"/>
</dbReference>
<dbReference type="InterPro" id="IPR051124">
    <property type="entry name" value="Phosphate_Transport_Permease"/>
</dbReference>
<comment type="similarity">
    <text evidence="2">Belongs to the binding-protein-dependent transport system permease family. CysTW subfamily.</text>
</comment>
<dbReference type="OrthoDB" id="9785113at2"/>
<dbReference type="InterPro" id="IPR035906">
    <property type="entry name" value="MetI-like_sf"/>
</dbReference>
<evidence type="ECO:0000256" key="8">
    <source>
        <dbReference type="ARBA" id="ARBA00023136"/>
    </source>
</evidence>
<reference key="2">
    <citation type="submission" date="2010-03" db="EMBL/GenBank/DDBJ databases">
        <authorList>
            <person name="Ma Z."/>
            <person name="Wang X."/>
            <person name="Liu H."/>
        </authorList>
    </citation>
    <scope>NUCLEOTIDE SEQUENCE</scope>
    <source>
        <strain>MP145</strain>
    </source>
</reference>
<dbReference type="InterPro" id="IPR000515">
    <property type="entry name" value="MetI-like"/>
</dbReference>
<dbReference type="PROSITE" id="PS50928">
    <property type="entry name" value="ABC_TM1"/>
    <property type="match status" value="2"/>
</dbReference>
<feature type="transmembrane region" description="Helical" evidence="9">
    <location>
        <begin position="16"/>
        <end position="41"/>
    </location>
</feature>
<evidence type="ECO:0000256" key="1">
    <source>
        <dbReference type="ARBA" id="ARBA00004651"/>
    </source>
</evidence>
<feature type="transmembrane region" description="Helical" evidence="9">
    <location>
        <begin position="342"/>
        <end position="365"/>
    </location>
</feature>
<comment type="subcellular location">
    <subcellularLocation>
        <location evidence="1 9">Cell membrane</location>
        <topology evidence="1 9">Multi-pass membrane protein</topology>
    </subcellularLocation>
</comment>
<evidence type="ECO:0000313" key="11">
    <source>
        <dbReference type="EMBL" id="ADE19615.1"/>
    </source>
</evidence>
<dbReference type="GO" id="GO:0006817">
    <property type="term" value="P:phosphate ion transport"/>
    <property type="evidence" value="ECO:0007669"/>
    <property type="project" value="UniProtKB-KW"/>
</dbReference>
<keyword evidence="8 9" id="KW-0472">Membrane</keyword>
<protein>
    <submittedName>
        <fullName evidence="11">Phosphate ABC transporter, permease PstA</fullName>
    </submittedName>
</protein>
<dbReference type="GO" id="GO:0005886">
    <property type="term" value="C:plasma membrane"/>
    <property type="evidence" value="ECO:0007669"/>
    <property type="project" value="UniProtKB-SubCell"/>
</dbReference>
<feature type="transmembrane region" description="Helical" evidence="9">
    <location>
        <begin position="235"/>
        <end position="253"/>
    </location>
</feature>
<name>D5E5S6_MYCCM</name>
<dbReference type="Proteomes" id="UP000001845">
    <property type="component" value="Chromosome"/>
</dbReference>
<evidence type="ECO:0000256" key="7">
    <source>
        <dbReference type="ARBA" id="ARBA00022989"/>
    </source>
</evidence>
<dbReference type="PANTHER" id="PTHR30425:SF1">
    <property type="entry name" value="PHOSPHATE TRANSPORT SYSTEM PERMEASE PROTEIN PSTC"/>
    <property type="match status" value="1"/>
</dbReference>
<feature type="domain" description="ABC transmembrane type-1" evidence="10">
    <location>
        <begin position="65"/>
        <end position="283"/>
    </location>
</feature>
<organism evidence="11 12">
    <name type="scientific">Mycoplasma crocodyli (strain ATCC 51981 / MP145)</name>
    <dbReference type="NCBI Taxonomy" id="512564"/>
    <lineage>
        <taxon>Bacteria</taxon>
        <taxon>Bacillati</taxon>
        <taxon>Mycoplasmatota</taxon>
        <taxon>Mollicutes</taxon>
        <taxon>Mycoplasmataceae</taxon>
        <taxon>Mycoplasma</taxon>
    </lineage>
</organism>
<reference evidence="12" key="1">
    <citation type="submission" date="2010-03" db="EMBL/GenBank/DDBJ databases">
        <title>The complete genome of Mycoplasma crocodyli MP145.</title>
        <authorList>
            <person name="Glass J.I."/>
            <person name="Durkin A.S."/>
            <person name="Hostetler J."/>
            <person name="Jackson J."/>
            <person name="Johnson J."/>
            <person name="May M.A."/>
            <person name="Paralanov V."/>
            <person name="Radune D."/>
            <person name="Szczypinski B."/>
            <person name="Brown D.R."/>
        </authorList>
    </citation>
    <scope>NUCLEOTIDE SEQUENCE [LARGE SCALE GENOMIC DNA]</scope>
    <source>
        <strain evidence="12">ATCC 51981 / MP145</strain>
    </source>
</reference>
<keyword evidence="7 9" id="KW-1133">Transmembrane helix</keyword>
<keyword evidence="4" id="KW-1003">Cell membrane</keyword>
<evidence type="ECO:0000256" key="5">
    <source>
        <dbReference type="ARBA" id="ARBA00022592"/>
    </source>
</evidence>
<proteinExistence type="inferred from homology"/>
<feature type="transmembrane region" description="Helical" evidence="9">
    <location>
        <begin position="389"/>
        <end position="415"/>
    </location>
</feature>
<feature type="transmembrane region" description="Helical" evidence="9">
    <location>
        <begin position="61"/>
        <end position="80"/>
    </location>
</feature>
<dbReference type="STRING" id="512564.MCRO_0496"/>
<feature type="transmembrane region" description="Helical" evidence="9">
    <location>
        <begin position="265"/>
        <end position="287"/>
    </location>
</feature>
<reference evidence="11 12" key="3">
    <citation type="journal article" date="2011" name="J. Bacteriol.">
        <title>Genome sequences of Mycoplasma alligatoris A21JP2T and Mycoplasma crocodyli MP145T.</title>
        <authorList>
            <person name="Brown D.R."/>
            <person name="Farmerie W.G."/>
            <person name="May M."/>
            <person name="Benders G.A."/>
            <person name="Durkin A.S."/>
            <person name="Hlavinka K."/>
            <person name="Hostetler J."/>
            <person name="Jackson J."/>
            <person name="Johnson J."/>
            <person name="Miller R.H."/>
            <person name="Paralanov V."/>
            <person name="Radune D."/>
            <person name="Szczypinski B."/>
            <person name="Glass J.I."/>
        </authorList>
    </citation>
    <scope>NUCLEOTIDE SEQUENCE [LARGE SCALE GENOMIC DNA]</scope>
    <source>
        <strain evidence="12">ATCC 51981 / MP145</strain>
    </source>
</reference>
<feature type="transmembrane region" description="Helical" evidence="9">
    <location>
        <begin position="467"/>
        <end position="490"/>
    </location>
</feature>
<keyword evidence="5" id="KW-0592">Phosphate transport</keyword>
<evidence type="ECO:0000256" key="3">
    <source>
        <dbReference type="ARBA" id="ARBA00022448"/>
    </source>
</evidence>
<feature type="transmembrane region" description="Helical" evidence="9">
    <location>
        <begin position="101"/>
        <end position="121"/>
    </location>
</feature>
<dbReference type="SUPFAM" id="SSF161098">
    <property type="entry name" value="MetI-like"/>
    <property type="match status" value="2"/>
</dbReference>
<feature type="transmembrane region" description="Helical" evidence="9">
    <location>
        <begin position="197"/>
        <end position="220"/>
    </location>
</feature>
<dbReference type="KEGG" id="mcd:MCRO_0496"/>
<dbReference type="AlphaFoldDB" id="D5E5S6"/>
<evidence type="ECO:0000256" key="9">
    <source>
        <dbReference type="RuleBase" id="RU363032"/>
    </source>
</evidence>
<dbReference type="GO" id="GO:0055085">
    <property type="term" value="P:transmembrane transport"/>
    <property type="evidence" value="ECO:0007669"/>
    <property type="project" value="InterPro"/>
</dbReference>
<accession>D5E5S6</accession>
<dbReference type="HOGENOM" id="CLU_023674_0_0_14"/>
<keyword evidence="6 9" id="KW-0812">Transmembrane</keyword>
<dbReference type="eggNOG" id="COG0573">
    <property type="taxonomic scope" value="Bacteria"/>
</dbReference>
<dbReference type="CDD" id="cd06261">
    <property type="entry name" value="TM_PBP2"/>
    <property type="match status" value="2"/>
</dbReference>
<feature type="transmembrane region" description="Helical" evidence="9">
    <location>
        <begin position="302"/>
        <end position="321"/>
    </location>
</feature>
<dbReference type="eggNOG" id="COG0581">
    <property type="taxonomic scope" value="Bacteria"/>
</dbReference>
<dbReference type="PANTHER" id="PTHR30425">
    <property type="entry name" value="PHOSPHATE TRANSPORT SYSTEM PERMEASE PROTEIN PST"/>
    <property type="match status" value="1"/>
</dbReference>
<dbReference type="Gene3D" id="1.10.3720.10">
    <property type="entry name" value="MetI-like"/>
    <property type="match status" value="2"/>
</dbReference>
<evidence type="ECO:0000259" key="10">
    <source>
        <dbReference type="PROSITE" id="PS50928"/>
    </source>
</evidence>